<feature type="binding site" evidence="1">
    <location>
        <position position="105"/>
    </location>
    <ligand>
        <name>Mg(2+)</name>
        <dbReference type="ChEBI" id="CHEBI:18420"/>
        <label>1</label>
    </ligand>
</feature>
<dbReference type="OrthoDB" id="3646585at2759"/>
<accession>A0A8H6VJF3</accession>
<dbReference type="Gene3D" id="1.10.4080.10">
    <property type="entry name" value="ADP-ribosylation/Crystallin J1"/>
    <property type="match status" value="1"/>
</dbReference>
<keyword evidence="1" id="KW-0460">Magnesium</keyword>
<evidence type="ECO:0000256" key="1">
    <source>
        <dbReference type="PIRSR" id="PIRSR605502-1"/>
    </source>
</evidence>
<dbReference type="Gene3D" id="2.60.120.560">
    <property type="entry name" value="Exo-inulinase, domain 1"/>
    <property type="match status" value="1"/>
</dbReference>
<dbReference type="Proteomes" id="UP000660729">
    <property type="component" value="Unassembled WGS sequence"/>
</dbReference>
<evidence type="ECO:0008006" key="4">
    <source>
        <dbReference type="Google" id="ProtNLM"/>
    </source>
</evidence>
<feature type="binding site" evidence="1">
    <location>
        <position position="106"/>
    </location>
    <ligand>
        <name>Mg(2+)</name>
        <dbReference type="ChEBI" id="CHEBI:18420"/>
        <label>1</label>
    </ligand>
</feature>
<evidence type="ECO:0000313" key="3">
    <source>
        <dbReference type="Proteomes" id="UP000660729"/>
    </source>
</evidence>
<feature type="binding site" evidence="1">
    <location>
        <position position="331"/>
    </location>
    <ligand>
        <name>Mg(2+)</name>
        <dbReference type="ChEBI" id="CHEBI:18420"/>
        <label>1</label>
    </ligand>
</feature>
<reference evidence="2" key="1">
    <citation type="submission" date="2020-04" db="EMBL/GenBank/DDBJ databases">
        <title>Draft genome resource of the tomato pathogen Pseudocercospora fuligena.</title>
        <authorList>
            <person name="Zaccaron A."/>
        </authorList>
    </citation>
    <scope>NUCLEOTIDE SEQUENCE</scope>
    <source>
        <strain evidence="2">PF001</strain>
    </source>
</reference>
<sequence length="757" mass="83618">MTRITVAAIRPTTMLKFNARYRQQYGLHYLTSRFVLSVLPIPVKMSSIPSDCLHKVYAGVLGKLIGVYLGRPFENWTHQQIIDKLWPIHYYTHEKFGLPCVVIDDDVSGTFTFVRALEEHGHTILTSEEIGQTWLNNVIERRTIFWWGGNGISTEHTAYTNLKHKGIRGPDTGSIKTNGKTIAEQIGAQIFIDGWAMVAPGNPVLAARLAEAAACVSHDGEAVHAAKLWAAMEAQAFTTTDIDELLDVGLSFVPRDSLVSKLISDVRDWSSTNTDWLTTRQRIEDEYGYDKYDGVCHVIPNHGVMIMALIYGGHDFSKAMHIINTCGWDTDCNSGNVACLVAIMHGMSAFDADHDWRGPVGDLALISGADGGYAINNAARIAYDIAASGYRLAGEQPSYETPTAQYHFTLPGSTQGFRACQAFEGDILIQQPTRQGQGLLELRMNAVEKPVYISTPTFTPAEVLNVSRTYDMVASPLLYPGQTLHAELSSPEMNDRKFTIGFRLMVYDSNDSLVAVDSDSTVTLGTGSHLAELSWTISFELSNKPIQQVGILIIPLTNSAENTPAIVHLHSLSWSGTPHLTLQRPAVSEQAGVENSSDQISMWERSFVSSVDKFHTSLGPSFYLSQDRGEGMIIHGTRERKDYKVTVNKFAVHLGQPAGFAVRVRGLRRWYAFMLLPGLVAVVKAKDDERKNLVFAEFNWQLDAKYKVQISVERDKITGRIGDVVISARDDEYQNGGIGLLVTEGAISADTIDVQPV</sequence>
<dbReference type="EMBL" id="JABCIY010000070">
    <property type="protein sequence ID" value="KAF7193885.1"/>
    <property type="molecule type" value="Genomic_DNA"/>
</dbReference>
<organism evidence="2 3">
    <name type="scientific">Pseudocercospora fuligena</name>
    <dbReference type="NCBI Taxonomy" id="685502"/>
    <lineage>
        <taxon>Eukaryota</taxon>
        <taxon>Fungi</taxon>
        <taxon>Dikarya</taxon>
        <taxon>Ascomycota</taxon>
        <taxon>Pezizomycotina</taxon>
        <taxon>Dothideomycetes</taxon>
        <taxon>Dothideomycetidae</taxon>
        <taxon>Mycosphaerellales</taxon>
        <taxon>Mycosphaerellaceae</taxon>
        <taxon>Pseudocercospora</taxon>
    </lineage>
</organism>
<dbReference type="InterPro" id="IPR036705">
    <property type="entry name" value="Ribosyl_crysJ1_sf"/>
</dbReference>
<comment type="cofactor">
    <cofactor evidence="1">
        <name>Mg(2+)</name>
        <dbReference type="ChEBI" id="CHEBI:18420"/>
    </cofactor>
    <text evidence="1">Binds 2 magnesium ions per subunit.</text>
</comment>
<gene>
    <name evidence="2" type="ORF">HII31_04775</name>
</gene>
<proteinExistence type="predicted"/>
<feature type="binding site" evidence="1">
    <location>
        <position position="329"/>
    </location>
    <ligand>
        <name>Mg(2+)</name>
        <dbReference type="ChEBI" id="CHEBI:18420"/>
        <label>1</label>
    </ligand>
</feature>
<keyword evidence="1" id="KW-0479">Metal-binding</keyword>
<name>A0A8H6VJF3_9PEZI</name>
<protein>
    <recommendedName>
        <fullName evidence="4">ADP-ribosylglycohydrolase</fullName>
    </recommendedName>
</protein>
<keyword evidence="3" id="KW-1185">Reference proteome</keyword>
<evidence type="ECO:0000313" key="2">
    <source>
        <dbReference type="EMBL" id="KAF7193885.1"/>
    </source>
</evidence>
<dbReference type="InterPro" id="IPR005502">
    <property type="entry name" value="Ribosyl_crysJ1"/>
</dbReference>
<dbReference type="AlphaFoldDB" id="A0A8H6VJF3"/>
<dbReference type="SUPFAM" id="SSF101478">
    <property type="entry name" value="ADP-ribosylglycohydrolase"/>
    <property type="match status" value="1"/>
</dbReference>
<comment type="caution">
    <text evidence="2">The sequence shown here is derived from an EMBL/GenBank/DDBJ whole genome shotgun (WGS) entry which is preliminary data.</text>
</comment>
<dbReference type="Pfam" id="PF03747">
    <property type="entry name" value="ADP_ribosyl_GH"/>
    <property type="match status" value="1"/>
</dbReference>